<dbReference type="EMBL" id="BPVZ01000048">
    <property type="protein sequence ID" value="GKV17663.1"/>
    <property type="molecule type" value="Genomic_DNA"/>
</dbReference>
<name>A0AAV5JSN8_9ROSI</name>
<evidence type="ECO:0000313" key="2">
    <source>
        <dbReference type="EMBL" id="GKV46041.1"/>
    </source>
</evidence>
<evidence type="ECO:0000313" key="1">
    <source>
        <dbReference type="EMBL" id="GKV17663.1"/>
    </source>
</evidence>
<proteinExistence type="predicted"/>
<dbReference type="Proteomes" id="UP001054252">
    <property type="component" value="Unassembled WGS sequence"/>
</dbReference>
<accession>A0AAV5JSN8</accession>
<sequence>MHGGTTAAVVGSSGVPPPGTYHTMKNFNFTSIPLLPNFLWDMSHGRCKFYVYVGLL</sequence>
<comment type="caution">
    <text evidence="1">The sequence shown here is derived from an EMBL/GenBank/DDBJ whole genome shotgun (WGS) entry which is preliminary data.</text>
</comment>
<keyword evidence="3" id="KW-1185">Reference proteome</keyword>
<protein>
    <submittedName>
        <fullName evidence="1">Uncharacterized protein</fullName>
    </submittedName>
</protein>
<organism evidence="1 3">
    <name type="scientific">Rubroshorea leprosula</name>
    <dbReference type="NCBI Taxonomy" id="152421"/>
    <lineage>
        <taxon>Eukaryota</taxon>
        <taxon>Viridiplantae</taxon>
        <taxon>Streptophyta</taxon>
        <taxon>Embryophyta</taxon>
        <taxon>Tracheophyta</taxon>
        <taxon>Spermatophyta</taxon>
        <taxon>Magnoliopsida</taxon>
        <taxon>eudicotyledons</taxon>
        <taxon>Gunneridae</taxon>
        <taxon>Pentapetalae</taxon>
        <taxon>rosids</taxon>
        <taxon>malvids</taxon>
        <taxon>Malvales</taxon>
        <taxon>Dipterocarpaceae</taxon>
        <taxon>Rubroshorea</taxon>
    </lineage>
</organism>
<evidence type="ECO:0000313" key="3">
    <source>
        <dbReference type="Proteomes" id="UP001054252"/>
    </source>
</evidence>
<reference evidence="1 3" key="1">
    <citation type="journal article" date="2021" name="Commun. Biol.">
        <title>The genome of Shorea leprosula (Dipterocarpaceae) highlights the ecological relevance of drought in aseasonal tropical rainforests.</title>
        <authorList>
            <person name="Ng K.K.S."/>
            <person name="Kobayashi M.J."/>
            <person name="Fawcett J.A."/>
            <person name="Hatakeyama M."/>
            <person name="Paape T."/>
            <person name="Ng C.H."/>
            <person name="Ang C.C."/>
            <person name="Tnah L.H."/>
            <person name="Lee C.T."/>
            <person name="Nishiyama T."/>
            <person name="Sese J."/>
            <person name="O'Brien M.J."/>
            <person name="Copetti D."/>
            <person name="Mohd Noor M.I."/>
            <person name="Ong R.C."/>
            <person name="Putra M."/>
            <person name="Sireger I.Z."/>
            <person name="Indrioko S."/>
            <person name="Kosugi Y."/>
            <person name="Izuno A."/>
            <person name="Isagi Y."/>
            <person name="Lee S.L."/>
            <person name="Shimizu K.K."/>
        </authorList>
    </citation>
    <scope>NUCLEOTIDE SEQUENCE [LARGE SCALE GENOMIC DNA]</scope>
    <source>
        <strain evidence="1">214</strain>
    </source>
</reference>
<dbReference type="AlphaFoldDB" id="A0AAV5JSN8"/>
<gene>
    <name evidence="1" type="ORF">SLEP1_g28134</name>
    <name evidence="2" type="ORF">SLEP1_g53056</name>
</gene>
<dbReference type="EMBL" id="BPVZ01000201">
    <property type="protein sequence ID" value="GKV46041.1"/>
    <property type="molecule type" value="Genomic_DNA"/>
</dbReference>